<dbReference type="AlphaFoldDB" id="A0A0U4G8M9"/>
<dbReference type="EMBL" id="CP013862">
    <property type="protein sequence ID" value="ALX49098.1"/>
    <property type="molecule type" value="Genomic_DNA"/>
</dbReference>
<name>A0A0U4G8M9_9BACI</name>
<reference evidence="1 2" key="1">
    <citation type="submission" date="2016-01" db="EMBL/GenBank/DDBJ databases">
        <title>Complete genome sequence of strain Lentibacillus amyloliquefaciens LAM0015T isolated from saline sediment.</title>
        <authorList>
            <person name="Wang J.-L."/>
            <person name="He M.-X."/>
        </authorList>
    </citation>
    <scope>NUCLEOTIDE SEQUENCE [LARGE SCALE GENOMIC DNA]</scope>
    <source>
        <strain evidence="1 2">LAM0015</strain>
    </source>
</reference>
<evidence type="ECO:0000313" key="1">
    <source>
        <dbReference type="EMBL" id="ALX49098.1"/>
    </source>
</evidence>
<proteinExistence type="predicted"/>
<protein>
    <submittedName>
        <fullName evidence="1">Chemotaxis protein</fullName>
    </submittedName>
</protein>
<dbReference type="STRING" id="1472767.AOX59_11110"/>
<dbReference type="InterPro" id="IPR029058">
    <property type="entry name" value="AB_hydrolase_fold"/>
</dbReference>
<dbReference type="RefSeq" id="WP_068445561.1">
    <property type="nucleotide sequence ID" value="NZ_CP013862.1"/>
</dbReference>
<evidence type="ECO:0000313" key="2">
    <source>
        <dbReference type="Proteomes" id="UP000050331"/>
    </source>
</evidence>
<organism evidence="1 2">
    <name type="scientific">Lentibacillus amyloliquefaciens</name>
    <dbReference type="NCBI Taxonomy" id="1472767"/>
    <lineage>
        <taxon>Bacteria</taxon>
        <taxon>Bacillati</taxon>
        <taxon>Bacillota</taxon>
        <taxon>Bacilli</taxon>
        <taxon>Bacillales</taxon>
        <taxon>Bacillaceae</taxon>
        <taxon>Lentibacillus</taxon>
    </lineage>
</organism>
<dbReference type="KEGG" id="lao:AOX59_11110"/>
<dbReference type="Proteomes" id="UP000050331">
    <property type="component" value="Chromosome"/>
</dbReference>
<dbReference type="SUPFAM" id="SSF53474">
    <property type="entry name" value="alpha/beta-Hydrolases"/>
    <property type="match status" value="1"/>
</dbReference>
<gene>
    <name evidence="1" type="ORF">AOX59_11110</name>
</gene>
<accession>A0A0U4G8M9</accession>
<sequence length="284" mass="32238">MTQKIGIVILHGAGTPNENFADDMIKKISDGFGKKLEKQNPEKELVFQSILWSSIFENKQKKLWERMEKGAELDYHFLRRFAVDFLADAVAYQPASAPDHNYDKVHAFLAQCLNSIQEKAGSYAPLCVISHSLGSVVANNYFYDLQMKHENIGMNTKRHTSNTPLEKGETLSLFYTMGSPLALWSLRFNDFGVPISVPSPSIQNYYPNIKGEWLNFYDKDDILAYPLKNLNQKYQNAVTKDIQVNVGGIVTSWNPFSHIKYDGDDSVINTIVDGLTRTWLSVNQ</sequence>
<keyword evidence="2" id="KW-1185">Reference proteome</keyword>
<dbReference type="OrthoDB" id="70513at2"/>